<proteinExistence type="predicted"/>
<dbReference type="GO" id="GO:0008017">
    <property type="term" value="F:microtubule binding"/>
    <property type="evidence" value="ECO:0007669"/>
    <property type="project" value="TreeGrafter"/>
</dbReference>
<evidence type="ECO:0000259" key="6">
    <source>
        <dbReference type="Pfam" id="PF17730"/>
    </source>
</evidence>
<dbReference type="GO" id="GO:0005813">
    <property type="term" value="C:centrosome"/>
    <property type="evidence" value="ECO:0007669"/>
    <property type="project" value="UniProtKB-SubCell"/>
</dbReference>
<dbReference type="Pfam" id="PF17730">
    <property type="entry name" value="Centro_C10orf90"/>
    <property type="match status" value="1"/>
</dbReference>
<dbReference type="PANTHER" id="PTHR21553">
    <property type="entry name" value="ALMS1-RELATED"/>
    <property type="match status" value="1"/>
</dbReference>
<dbReference type="PANTHER" id="PTHR21553:SF24">
    <property type="entry name" value="(E2-INDEPENDENT) E3 UBIQUITIN-CONJUGATING ENZYME FATS"/>
    <property type="match status" value="1"/>
</dbReference>
<dbReference type="GO" id="GO:0005829">
    <property type="term" value="C:cytosol"/>
    <property type="evidence" value="ECO:0007669"/>
    <property type="project" value="TreeGrafter"/>
</dbReference>
<evidence type="ECO:0000313" key="8">
    <source>
        <dbReference type="Proteomes" id="UP000824782"/>
    </source>
</evidence>
<feature type="domain" description="ALMS motif" evidence="5">
    <location>
        <begin position="462"/>
        <end position="552"/>
    </location>
</feature>
<evidence type="ECO:0000259" key="5">
    <source>
        <dbReference type="Pfam" id="PF15309"/>
    </source>
</evidence>
<dbReference type="InterPro" id="IPR029299">
    <property type="entry name" value="ALMS_motif"/>
</dbReference>
<organism evidence="7 8">
    <name type="scientific">Engystomops pustulosus</name>
    <name type="common">Tungara frog</name>
    <name type="synonym">Physalaemus pustulosus</name>
    <dbReference type="NCBI Taxonomy" id="76066"/>
    <lineage>
        <taxon>Eukaryota</taxon>
        <taxon>Metazoa</taxon>
        <taxon>Chordata</taxon>
        <taxon>Craniata</taxon>
        <taxon>Vertebrata</taxon>
        <taxon>Euteleostomi</taxon>
        <taxon>Amphibia</taxon>
        <taxon>Batrachia</taxon>
        <taxon>Anura</taxon>
        <taxon>Neobatrachia</taxon>
        <taxon>Hyloidea</taxon>
        <taxon>Leptodactylidae</taxon>
        <taxon>Leiuperinae</taxon>
        <taxon>Engystomops</taxon>
    </lineage>
</organism>
<evidence type="ECO:0000256" key="4">
    <source>
        <dbReference type="SAM" id="MobiDB-lite"/>
    </source>
</evidence>
<feature type="region of interest" description="Disordered" evidence="4">
    <location>
        <begin position="432"/>
        <end position="458"/>
    </location>
</feature>
<dbReference type="Pfam" id="PF15309">
    <property type="entry name" value="ALMS_motif"/>
    <property type="match status" value="1"/>
</dbReference>
<evidence type="ECO:0000256" key="2">
    <source>
        <dbReference type="ARBA" id="ARBA00022490"/>
    </source>
</evidence>
<feature type="domain" description="Centrosomal protein C10orf90 N-terminal" evidence="6">
    <location>
        <begin position="48"/>
        <end position="279"/>
    </location>
</feature>
<reference evidence="7" key="1">
    <citation type="thesis" date="2020" institute="ProQuest LLC" country="789 East Eisenhower Parkway, Ann Arbor, MI, USA">
        <title>Comparative Genomics and Chromosome Evolution.</title>
        <authorList>
            <person name="Mudd A.B."/>
        </authorList>
    </citation>
    <scope>NUCLEOTIDE SEQUENCE</scope>
    <source>
        <strain evidence="7">237g6f4</strain>
        <tissue evidence="7">Blood</tissue>
    </source>
</reference>
<dbReference type="AlphaFoldDB" id="A0AAV6ZP43"/>
<feature type="compositionally biased region" description="Basic and acidic residues" evidence="4">
    <location>
        <begin position="439"/>
        <end position="455"/>
    </location>
</feature>
<dbReference type="InterPro" id="IPR041179">
    <property type="entry name" value="C10orf90_N"/>
</dbReference>
<dbReference type="EMBL" id="WNYA01000011">
    <property type="protein sequence ID" value="KAG8551142.1"/>
    <property type="molecule type" value="Genomic_DNA"/>
</dbReference>
<sequence>MGKTFLTQVHRTFYYSVKKKESYLGPPDWGESSNDKEFGGVHNEQNLKVIDESESEDDGKLHPSQSLITEPITTRMEPSMVNQNSISIKRTLSSLPGKLEIVTSSDRTVCRTNLHPAREKHSLDGKKGFSSITITARRYITSLCHAPKEITSDPASSLCRSNDLLMKAPVSSAEHNQQCRFLDNGADRSQNFKPSGIIYSQEFPCQLTRVSNMEASHLYLKDSSKETGHTRFISGIHVIRDQVFPGTVYYRHKLFSRSLGQCCATNQRTYKSEISLRIKGPLKSSQTFNRNSVEPPRDVYRNRLSGEHKSRSDDYGQPNSWSENQSRPLKDLQRNSEQSIIGYNHEPCQDVSNYLNTDAFDFQQILKKNPPPVSEIYAETDSPLQSFGHLGAERSSVTTFNFIFGKQISNRGKNKLKLQKENVPLKGYKGTKSCGNIGRNDKENVPLPEVRENKPGGKQLHQNMSLQEALELHRPDFIYNSQERVHRLELMAHQRKILQKQDPKPTLQKLPTQSRNQKNKVFTVPHPLSDNLFRPKERAISEKEMQQRSKRKSWIKSSNEARTELNVSRKSTYSLALKYEYYIIKGSKYFYFYPKSSAIGSSKYL</sequence>
<feature type="region of interest" description="Disordered" evidence="4">
    <location>
        <begin position="285"/>
        <end position="333"/>
    </location>
</feature>
<feature type="compositionally biased region" description="Polar residues" evidence="4">
    <location>
        <begin position="317"/>
        <end position="327"/>
    </location>
</feature>
<gene>
    <name evidence="7" type="ORF">GDO81_003981</name>
</gene>
<feature type="compositionally biased region" description="Basic and acidic residues" evidence="4">
    <location>
        <begin position="295"/>
        <end position="314"/>
    </location>
</feature>
<accession>A0AAV6ZP43</accession>
<evidence type="ECO:0000313" key="7">
    <source>
        <dbReference type="EMBL" id="KAG8551142.1"/>
    </source>
</evidence>
<dbReference type="GO" id="GO:0005814">
    <property type="term" value="C:centriole"/>
    <property type="evidence" value="ECO:0007669"/>
    <property type="project" value="TreeGrafter"/>
</dbReference>
<dbReference type="Proteomes" id="UP000824782">
    <property type="component" value="Unassembled WGS sequence"/>
</dbReference>
<comment type="subcellular location">
    <subcellularLocation>
        <location evidence="1">Cytoplasm</location>
        <location evidence="1">Cytoskeleton</location>
        <location evidence="1">Microtubule organizing center</location>
        <location evidence="1">Centrosome</location>
    </subcellularLocation>
</comment>
<comment type="caution">
    <text evidence="7">The sequence shown here is derived from an EMBL/GenBank/DDBJ whole genome shotgun (WGS) entry which is preliminary data.</text>
</comment>
<protein>
    <submittedName>
        <fullName evidence="7">Uncharacterized protein</fullName>
    </submittedName>
</protein>
<name>A0AAV6ZP43_ENGPU</name>
<keyword evidence="3" id="KW-0206">Cytoskeleton</keyword>
<dbReference type="GO" id="GO:0046599">
    <property type="term" value="P:regulation of centriole replication"/>
    <property type="evidence" value="ECO:0007669"/>
    <property type="project" value="TreeGrafter"/>
</dbReference>
<keyword evidence="8" id="KW-1185">Reference proteome</keyword>
<evidence type="ECO:0000256" key="1">
    <source>
        <dbReference type="ARBA" id="ARBA00004300"/>
    </source>
</evidence>
<evidence type="ECO:0000256" key="3">
    <source>
        <dbReference type="ARBA" id="ARBA00023212"/>
    </source>
</evidence>
<keyword evidence="2" id="KW-0963">Cytoplasm</keyword>